<dbReference type="InterPro" id="IPR041652">
    <property type="entry name" value="DUF5616"/>
</dbReference>
<keyword evidence="4" id="KW-1185">Reference proteome</keyword>
<dbReference type="Pfam" id="PF04256">
    <property type="entry name" value="DUF434"/>
    <property type="match status" value="1"/>
</dbReference>
<dbReference type="InterPro" id="IPR007368">
    <property type="entry name" value="DUF434"/>
</dbReference>
<dbReference type="eggNOG" id="COG2454">
    <property type="taxonomic scope" value="Bacteria"/>
</dbReference>
<organism evidence="3 4">
    <name type="scientific">Saprospira grandis (strain Lewin)</name>
    <dbReference type="NCBI Taxonomy" id="984262"/>
    <lineage>
        <taxon>Bacteria</taxon>
        <taxon>Pseudomonadati</taxon>
        <taxon>Bacteroidota</taxon>
        <taxon>Saprospiria</taxon>
        <taxon>Saprospirales</taxon>
        <taxon>Saprospiraceae</taxon>
        <taxon>Saprospira</taxon>
    </lineage>
</organism>
<dbReference type="RefSeq" id="WP_015694260.1">
    <property type="nucleotide sequence ID" value="NC_016940.1"/>
</dbReference>
<accession>H6L787</accession>
<evidence type="ECO:0000259" key="1">
    <source>
        <dbReference type="Pfam" id="PF04256"/>
    </source>
</evidence>
<reference evidence="3 4" key="1">
    <citation type="journal article" date="2012" name="Stand. Genomic Sci.">
        <title>Complete genome sequencing and analysis of Saprospira grandis str. Lewin, a predatory marine bacterium.</title>
        <authorList>
            <person name="Saw J.H."/>
            <person name="Yuryev A."/>
            <person name="Kanbe M."/>
            <person name="Hou S."/>
            <person name="Young A.G."/>
            <person name="Aizawa S."/>
            <person name="Alam M."/>
        </authorList>
    </citation>
    <scope>NUCLEOTIDE SEQUENCE [LARGE SCALE GENOMIC DNA]</scope>
    <source>
        <strain evidence="3 4">Lewin</strain>
    </source>
</reference>
<feature type="domain" description="DUF434" evidence="1">
    <location>
        <begin position="22"/>
        <end position="77"/>
    </location>
</feature>
<dbReference type="HOGENOM" id="CLU_102155_0_0_10"/>
<dbReference type="OrthoDB" id="5372493at2"/>
<evidence type="ECO:0000259" key="2">
    <source>
        <dbReference type="Pfam" id="PF18481"/>
    </source>
</evidence>
<evidence type="ECO:0008006" key="5">
    <source>
        <dbReference type="Google" id="ProtNLM"/>
    </source>
</evidence>
<dbReference type="STRING" id="984262.SGRA_3963"/>
<dbReference type="AlphaFoldDB" id="H6L787"/>
<feature type="domain" description="DUF5616" evidence="2">
    <location>
        <begin position="82"/>
        <end position="219"/>
    </location>
</feature>
<protein>
    <recommendedName>
        <fullName evidence="5">DUF434 domain-containing protein</fullName>
    </recommendedName>
</protein>
<dbReference type="Proteomes" id="UP000007519">
    <property type="component" value="Chromosome"/>
</dbReference>
<dbReference type="PANTHER" id="PTHR42252">
    <property type="entry name" value="DUF5616 DOMAIN-CONTAINING PROTEIN"/>
    <property type="match status" value="1"/>
</dbReference>
<gene>
    <name evidence="3" type="ordered locus">SGRA_3963</name>
</gene>
<evidence type="ECO:0000313" key="3">
    <source>
        <dbReference type="EMBL" id="AFC26678.1"/>
    </source>
</evidence>
<dbReference type="KEGG" id="sgn:SGRA_3963"/>
<sequence>MKHRGKHPQDKQLFGQQTQLWSLQEAVRDLSFLLDRGYAEKSASELVGNRYRLRKRQKKALLLMSSGQEAQANRLNKQIPAEMLAGETLYIDGYNLLIGMEAALSKGYLLECEDGQIRDLASVHGSYKKVMETQKAIEIMGQALLDLEVEKAHWIFDRPISNSGKLKQEMLQMAKENNWPWEVELAFNPDKELVQLNKLTASSDAWILDRVDRSFNFMSYLVRNYVPDAELISLYEMA</sequence>
<name>H6L787_SAPGL</name>
<evidence type="ECO:0000313" key="4">
    <source>
        <dbReference type="Proteomes" id="UP000007519"/>
    </source>
</evidence>
<dbReference type="EMBL" id="CP002831">
    <property type="protein sequence ID" value="AFC26678.1"/>
    <property type="molecule type" value="Genomic_DNA"/>
</dbReference>
<dbReference type="PANTHER" id="PTHR42252:SF1">
    <property type="entry name" value="DUF434 DOMAIN-CONTAINING PROTEIN"/>
    <property type="match status" value="1"/>
</dbReference>
<proteinExistence type="predicted"/>
<dbReference type="Pfam" id="PF18481">
    <property type="entry name" value="DUF5616"/>
    <property type="match status" value="1"/>
</dbReference>